<dbReference type="STRING" id="1851544.ODI_02676"/>
<keyword evidence="3" id="KW-0326">Glycosidase</keyword>
<evidence type="ECO:0000313" key="3">
    <source>
        <dbReference type="EMBL" id="SBT23987.1"/>
    </source>
</evidence>
<evidence type="ECO:0000256" key="1">
    <source>
        <dbReference type="ARBA" id="ARBA00007734"/>
    </source>
</evidence>
<name>A0A1C3JXU9_9BURK</name>
<evidence type="ECO:0000313" key="5">
    <source>
        <dbReference type="Proteomes" id="UP000078558"/>
    </source>
</evidence>
<dbReference type="Proteomes" id="UP000078558">
    <property type="component" value="Chromosome I"/>
</dbReference>
<feature type="domain" description="Transglycosylase SLT" evidence="2">
    <location>
        <begin position="61"/>
        <end position="173"/>
    </location>
</feature>
<sequence length="231" mass="25001">MPISSSRAGDVYVMYDEAGMAHFSARAVDARYRLLFRDLSARAGGARRAAQPTAEIRQALERAAQRHGVDYGLLHAVAEAESGFDVDAVSPKGAVGLMQLMPDTARRYGIPGTDAVFAQNLRKLDMNVDAGTRYLRDLLARYDGDLALVLAAYNAGEGAVQRAGNRVPNYAETKQYVRKIMDGYQPKPVAALPVTADPGTTTGLSVWTAQGEAQAVQRFEAGFVTVPPRRR</sequence>
<dbReference type="PANTHER" id="PTHR37423">
    <property type="entry name" value="SOLUBLE LYTIC MUREIN TRANSGLYCOSYLASE-RELATED"/>
    <property type="match status" value="1"/>
</dbReference>
<protein>
    <submittedName>
        <fullName evidence="3">Membrane-bound lytic murein transglycosylase D</fullName>
        <ecNumber evidence="3">3.2.1.-</ecNumber>
    </submittedName>
</protein>
<dbReference type="EMBL" id="LT907988">
    <property type="protein sequence ID" value="SOE47339.1"/>
    <property type="molecule type" value="Genomic_DNA"/>
</dbReference>
<dbReference type="SUPFAM" id="SSF53955">
    <property type="entry name" value="Lysozyme-like"/>
    <property type="match status" value="1"/>
</dbReference>
<dbReference type="CDD" id="cd00254">
    <property type="entry name" value="LT-like"/>
    <property type="match status" value="1"/>
</dbReference>
<dbReference type="GO" id="GO:0016798">
    <property type="term" value="F:hydrolase activity, acting on glycosyl bonds"/>
    <property type="evidence" value="ECO:0007669"/>
    <property type="project" value="UniProtKB-KW"/>
</dbReference>
<reference evidence="4 5" key="2">
    <citation type="submission" date="2017-08" db="EMBL/GenBank/DDBJ databases">
        <authorList>
            <person name="de Groot N.N."/>
        </authorList>
    </citation>
    <scope>NUCLEOTIDE SEQUENCE [LARGE SCALE GENOMIC DNA]</scope>
    <source>
        <strain evidence="4">Orrdi1</strain>
    </source>
</reference>
<reference evidence="3 5" key="1">
    <citation type="submission" date="2016-06" db="EMBL/GenBank/DDBJ databases">
        <authorList>
            <person name="Kjaerup R.B."/>
            <person name="Dalgaard T.S."/>
            <person name="Juul-Madsen H.R."/>
        </authorList>
    </citation>
    <scope>NUCLEOTIDE SEQUENCE [LARGE SCALE GENOMIC DNA]</scope>
    <source>
        <strain evidence="3">Orrdi1</strain>
    </source>
</reference>
<dbReference type="PANTHER" id="PTHR37423:SF2">
    <property type="entry name" value="MEMBRANE-BOUND LYTIC MUREIN TRANSGLYCOSYLASE C"/>
    <property type="match status" value="1"/>
</dbReference>
<dbReference type="EC" id="3.2.1.-" evidence="3"/>
<keyword evidence="3" id="KW-0378">Hydrolase</keyword>
<gene>
    <name evidence="3" type="ORF">ODI_02676</name>
    <name evidence="4" type="ORF">ODI_R0781</name>
</gene>
<dbReference type="InterPro" id="IPR023346">
    <property type="entry name" value="Lysozyme-like_dom_sf"/>
</dbReference>
<dbReference type="Pfam" id="PF01464">
    <property type="entry name" value="SLT"/>
    <property type="match status" value="1"/>
</dbReference>
<dbReference type="Gene3D" id="1.10.530.10">
    <property type="match status" value="1"/>
</dbReference>
<comment type="similarity">
    <text evidence="1">Belongs to the transglycosylase Slt family.</text>
</comment>
<organism evidence="3 5">
    <name type="scientific">Orrella dioscoreae</name>
    <dbReference type="NCBI Taxonomy" id="1851544"/>
    <lineage>
        <taxon>Bacteria</taxon>
        <taxon>Pseudomonadati</taxon>
        <taxon>Pseudomonadota</taxon>
        <taxon>Betaproteobacteria</taxon>
        <taxon>Burkholderiales</taxon>
        <taxon>Alcaligenaceae</taxon>
        <taxon>Orrella</taxon>
    </lineage>
</organism>
<dbReference type="EMBL" id="FLRC01000004">
    <property type="protein sequence ID" value="SBT23987.1"/>
    <property type="molecule type" value="Genomic_DNA"/>
</dbReference>
<dbReference type="KEGG" id="odi:ODI_R0781"/>
<evidence type="ECO:0000259" key="2">
    <source>
        <dbReference type="Pfam" id="PF01464"/>
    </source>
</evidence>
<evidence type="ECO:0000313" key="4">
    <source>
        <dbReference type="EMBL" id="SOE47339.1"/>
    </source>
</evidence>
<accession>A0A1C3JXU9</accession>
<keyword evidence="5" id="KW-1185">Reference proteome</keyword>
<proteinExistence type="inferred from homology"/>
<dbReference type="InterPro" id="IPR008258">
    <property type="entry name" value="Transglycosylase_SLT_dom_1"/>
</dbReference>
<dbReference type="AlphaFoldDB" id="A0A1C3JXU9"/>